<protein>
    <submittedName>
        <fullName evidence="2">HDOD domain-containing protein</fullName>
    </submittedName>
</protein>
<evidence type="ECO:0000259" key="1">
    <source>
        <dbReference type="PROSITE" id="PS51833"/>
    </source>
</evidence>
<dbReference type="RefSeq" id="WP_192393182.1">
    <property type="nucleotide sequence ID" value="NZ_CAJHIU010000001.1"/>
</dbReference>
<dbReference type="Pfam" id="PF08668">
    <property type="entry name" value="HDOD"/>
    <property type="match status" value="1"/>
</dbReference>
<evidence type="ECO:0000313" key="2">
    <source>
        <dbReference type="EMBL" id="MBD9360433.1"/>
    </source>
</evidence>
<gene>
    <name evidence="2" type="ORF">EBB_07770</name>
</gene>
<dbReference type="CDD" id="cd00077">
    <property type="entry name" value="HDc"/>
    <property type="match status" value="1"/>
</dbReference>
<dbReference type="SMART" id="SM00471">
    <property type="entry name" value="HDc"/>
    <property type="match status" value="1"/>
</dbReference>
<name>A0ABR9DBJ8_9GAMM</name>
<organism evidence="2 3">
    <name type="scientific">Methylomonas fluvii</name>
    <dbReference type="NCBI Taxonomy" id="1854564"/>
    <lineage>
        <taxon>Bacteria</taxon>
        <taxon>Pseudomonadati</taxon>
        <taxon>Pseudomonadota</taxon>
        <taxon>Gammaproteobacteria</taxon>
        <taxon>Methylococcales</taxon>
        <taxon>Methylococcaceae</taxon>
        <taxon>Methylomonas</taxon>
    </lineage>
</organism>
<sequence length="278" mass="30328">MSEKTLSELIDEAMTSGASALPVFPRAVTELRLALQDENRSLDAIAKQLAMDASLASQILRVANSSFYAGLGSINTVKDALVRLGLPRIVQIATLVTQKGLFAAKDAATQQYMVKLWQHSVAVALGAEWLAKRLSFQTIAEEAFMAGLFHDIGELLLLRCLEDLAAKDPNLNLPADLQRELILRQHESKGAWLLQEWNLPETYRTVAANHHQPATEHTGTVELLVRVADMVAYKLGIAPRPQPDLVISSSEEAGRLGLSEIMLAELEIALEDSLALSA</sequence>
<accession>A0ABR9DBJ8</accession>
<keyword evidence="3" id="KW-1185">Reference proteome</keyword>
<dbReference type="InterPro" id="IPR003607">
    <property type="entry name" value="HD/PDEase_dom"/>
</dbReference>
<dbReference type="PROSITE" id="PS51833">
    <property type="entry name" value="HDOD"/>
    <property type="match status" value="1"/>
</dbReference>
<feature type="domain" description="HDOD" evidence="1">
    <location>
        <begin position="21"/>
        <end position="213"/>
    </location>
</feature>
<dbReference type="Proteomes" id="UP000641152">
    <property type="component" value="Unassembled WGS sequence"/>
</dbReference>
<dbReference type="InterPro" id="IPR006675">
    <property type="entry name" value="HDIG_dom"/>
</dbReference>
<dbReference type="PANTHER" id="PTHR33525:SF3">
    <property type="entry name" value="RIBONUCLEASE Y"/>
    <property type="match status" value="1"/>
</dbReference>
<dbReference type="EMBL" id="JACXST010000001">
    <property type="protein sequence ID" value="MBD9360433.1"/>
    <property type="molecule type" value="Genomic_DNA"/>
</dbReference>
<comment type="caution">
    <text evidence="2">The sequence shown here is derived from an EMBL/GenBank/DDBJ whole genome shotgun (WGS) entry which is preliminary data.</text>
</comment>
<dbReference type="InterPro" id="IPR013976">
    <property type="entry name" value="HDOD"/>
</dbReference>
<dbReference type="Gene3D" id="1.10.3210.10">
    <property type="entry name" value="Hypothetical protein af1432"/>
    <property type="match status" value="1"/>
</dbReference>
<reference evidence="2 3" key="1">
    <citation type="submission" date="2020-09" db="EMBL/GenBank/DDBJ databases">
        <title>Methylomonas albis sp. nov. and Methylomonas fluvii sp. nov.: Two cold-adapted methanotrophs from the River Elbe and an amended description of Methylovulum psychrotolerans strain Eb1.</title>
        <authorList>
            <person name="Bussmann I.K."/>
            <person name="Klings K.-W."/>
            <person name="Warnstedt J."/>
            <person name="Hoppert M."/>
            <person name="Saborowski A."/>
            <person name="Horn F."/>
            <person name="Liebner S."/>
        </authorList>
    </citation>
    <scope>NUCLEOTIDE SEQUENCE [LARGE SCALE GENOMIC DNA]</scope>
    <source>
        <strain evidence="2 3">EbB</strain>
    </source>
</reference>
<proteinExistence type="predicted"/>
<dbReference type="NCBIfam" id="TIGR00277">
    <property type="entry name" value="HDIG"/>
    <property type="match status" value="1"/>
</dbReference>
<evidence type="ECO:0000313" key="3">
    <source>
        <dbReference type="Proteomes" id="UP000641152"/>
    </source>
</evidence>
<dbReference type="SUPFAM" id="SSF109604">
    <property type="entry name" value="HD-domain/PDEase-like"/>
    <property type="match status" value="1"/>
</dbReference>
<dbReference type="InterPro" id="IPR052340">
    <property type="entry name" value="RNase_Y/CdgJ"/>
</dbReference>
<dbReference type="PANTHER" id="PTHR33525">
    <property type="match status" value="1"/>
</dbReference>